<dbReference type="Pfam" id="PF00004">
    <property type="entry name" value="AAA"/>
    <property type="match status" value="2"/>
</dbReference>
<feature type="domain" description="Bromo" evidence="7">
    <location>
        <begin position="733"/>
        <end position="795"/>
    </location>
</feature>
<dbReference type="InterPro" id="IPR018359">
    <property type="entry name" value="Bromodomain_CS"/>
</dbReference>
<dbReference type="SMART" id="SM00297">
    <property type="entry name" value="BROMO"/>
    <property type="match status" value="1"/>
</dbReference>
<dbReference type="Proteomes" id="UP000012073">
    <property type="component" value="Unassembled WGS sequence"/>
</dbReference>
<feature type="region of interest" description="Disordered" evidence="6">
    <location>
        <begin position="171"/>
        <end position="200"/>
    </location>
</feature>
<feature type="compositionally biased region" description="Basic and acidic residues" evidence="6">
    <location>
        <begin position="54"/>
        <end position="68"/>
    </location>
</feature>
<accession>R7QFA5</accession>
<dbReference type="PROSITE" id="PS00633">
    <property type="entry name" value="BROMODOMAIN_1"/>
    <property type="match status" value="1"/>
</dbReference>
<dbReference type="SMART" id="SM00382">
    <property type="entry name" value="AAA"/>
    <property type="match status" value="1"/>
</dbReference>
<evidence type="ECO:0000259" key="7">
    <source>
        <dbReference type="PROSITE" id="PS50014"/>
    </source>
</evidence>
<dbReference type="PRINTS" id="PR00503">
    <property type="entry name" value="BROMODOMAIN"/>
</dbReference>
<dbReference type="GeneID" id="17324723"/>
<dbReference type="FunFam" id="1.10.8.60:FF:000016">
    <property type="entry name" value="ATPase family AAA domain-containing protein 2B"/>
    <property type="match status" value="1"/>
</dbReference>
<dbReference type="SUPFAM" id="SSF52540">
    <property type="entry name" value="P-loop containing nucleoside triphosphate hydrolases"/>
    <property type="match status" value="2"/>
</dbReference>
<evidence type="ECO:0000256" key="3">
    <source>
        <dbReference type="ARBA" id="ARBA00022840"/>
    </source>
</evidence>
<feature type="region of interest" description="Disordered" evidence="6">
    <location>
        <begin position="44"/>
        <end position="108"/>
    </location>
</feature>
<protein>
    <recommendedName>
        <fullName evidence="7">Bromo domain-containing protein</fullName>
    </recommendedName>
</protein>
<dbReference type="Gene3D" id="3.40.50.300">
    <property type="entry name" value="P-loop containing nucleotide triphosphate hydrolases"/>
    <property type="match status" value="2"/>
</dbReference>
<dbReference type="PANTHER" id="PTHR23069">
    <property type="entry name" value="AAA DOMAIN-CONTAINING"/>
    <property type="match status" value="1"/>
</dbReference>
<dbReference type="Gramene" id="CDF37207">
    <property type="protein sequence ID" value="CDF37207"/>
    <property type="gene ID" value="CHC_T00005162001"/>
</dbReference>
<evidence type="ECO:0000313" key="8">
    <source>
        <dbReference type="EMBL" id="CDF37207.1"/>
    </source>
</evidence>
<dbReference type="GO" id="GO:0042393">
    <property type="term" value="F:histone binding"/>
    <property type="evidence" value="ECO:0007669"/>
    <property type="project" value="TreeGrafter"/>
</dbReference>
<dbReference type="STRING" id="2769.R7QFA5"/>
<dbReference type="GO" id="GO:0005524">
    <property type="term" value="F:ATP binding"/>
    <property type="evidence" value="ECO:0007669"/>
    <property type="project" value="UniProtKB-KW"/>
</dbReference>
<dbReference type="OrthoDB" id="5421at2759"/>
<evidence type="ECO:0000256" key="5">
    <source>
        <dbReference type="PROSITE-ProRule" id="PRU00035"/>
    </source>
</evidence>
<feature type="region of interest" description="Disordered" evidence="6">
    <location>
        <begin position="449"/>
        <end position="484"/>
    </location>
</feature>
<evidence type="ECO:0000256" key="1">
    <source>
        <dbReference type="ARBA" id="ARBA00006914"/>
    </source>
</evidence>
<dbReference type="SUPFAM" id="SSF47370">
    <property type="entry name" value="Bromodomain"/>
    <property type="match status" value="1"/>
</dbReference>
<dbReference type="FunFam" id="3.40.50.300:FF:000061">
    <property type="entry name" value="ATPase family, AAA domain-containing 2"/>
    <property type="match status" value="1"/>
</dbReference>
<evidence type="ECO:0000256" key="2">
    <source>
        <dbReference type="ARBA" id="ARBA00022741"/>
    </source>
</evidence>
<dbReference type="InterPro" id="IPR036427">
    <property type="entry name" value="Bromodomain-like_sf"/>
</dbReference>
<dbReference type="InterPro" id="IPR003593">
    <property type="entry name" value="AAA+_ATPase"/>
</dbReference>
<dbReference type="KEGG" id="ccp:CHC_T00005162001"/>
<dbReference type="GO" id="GO:0003682">
    <property type="term" value="F:chromatin binding"/>
    <property type="evidence" value="ECO:0007669"/>
    <property type="project" value="TreeGrafter"/>
</dbReference>
<proteinExistence type="inferred from homology"/>
<name>R7QFA5_CHOCR</name>
<dbReference type="Gene3D" id="1.10.8.60">
    <property type="match status" value="1"/>
</dbReference>
<dbReference type="PANTHER" id="PTHR23069:SF0">
    <property type="entry name" value="TAT-BINDING HOMOLOG 7"/>
    <property type="match status" value="1"/>
</dbReference>
<dbReference type="AlphaFoldDB" id="R7QFA5"/>
<dbReference type="Gene3D" id="1.20.920.10">
    <property type="entry name" value="Bromodomain-like"/>
    <property type="match status" value="1"/>
</dbReference>
<dbReference type="GO" id="GO:0006334">
    <property type="term" value="P:nucleosome assembly"/>
    <property type="evidence" value="ECO:0007669"/>
    <property type="project" value="TreeGrafter"/>
</dbReference>
<dbReference type="Pfam" id="PF00439">
    <property type="entry name" value="Bromodomain"/>
    <property type="match status" value="1"/>
</dbReference>
<sequence>MVALPLLYPEIFEKFNMEPPKGVLFYGPPGTGKTLCARALAASCGPEPESSIPKNDDPTSSKQEDASRDANMVQSLPANTTKVASPKVPNANGDLGETKRGDPSPDVVMSEAQVDGSQVVVPNGPLAGANESTTQAAENLVPDCGAGIAAEHKAVVVERGSELQGKIAQRVPIGDGAEAEKGEPNISPTNAENSKTRPKKKPRVAFFMRNGADCLSKWVGEAERQLRMTFEAAKKHQPSIIFFDEIDGLAPVRSSRQDQIHSSIVSTLLGLMDGLDARGKVVVIGATNRVDAIDPALRRPGRFDRELIFTLPNARARRKILGIHTLKWVPPPSSEVLDTVASMTVGYCGADLKALCTEAAIRALRRRYPQIYSSKEKLLINTDEVNVKTRDFMAAMKEIVPASHRSARTNARPIASRLGEILNTPLESCIAILKCVFPQGLEYSESAPNLEAGRSGETDKPDNASPKNLDADSMSSSSDDEYDDAEIGKAQDGIANAGKMRPVGGNGKHMNLQVLRPRLLICGMKGLGQTQIGPAILYRFEGCPVHAIDYPSLHSDAGARCAEEALVTAFREAMRSVPSILYLPHLDLWWESASPSLRTTLVIALRDLPSDLPLLVLATADAPLNELAPEVTELFVETVELSAPSEASRKRMFSPLLDEAQAIPRFSRATAKRLRKKRRTEVLPIAPPQRPKIPTEVEVNRKRLEEDKYIRIMRMEMRNFLDTLIRDNRFKAFWYPVDPDSAPDYYDIIKVPMDIAKIASQNDLGRYPTVLAMVNDFDILVRNAIQYNPPNTEMGAAILRRAHGLIDIVHAWVDNLPPALVETCNKIIAERVSRKQREITAAQAALTAETAAETAAEKKSSDDASHAPKEIDADDKAEPDTGKLEPKELNIEVKQCISDSQMNGNVIADVIESEGAKTSEGSQKTRAEDEEGEVAVDEVVVASRSEVMALGKLLLDVSSGVTVDGLESLFVRCSKVLRENRRNMNRDEVVKHLMRTATEARDDPAVVGTLVE</sequence>
<dbReference type="GO" id="GO:0006337">
    <property type="term" value="P:nucleosome disassembly"/>
    <property type="evidence" value="ECO:0007669"/>
    <property type="project" value="TreeGrafter"/>
</dbReference>
<keyword evidence="2" id="KW-0547">Nucleotide-binding</keyword>
<keyword evidence="4 5" id="KW-0103">Bromodomain</keyword>
<dbReference type="InterPro" id="IPR045199">
    <property type="entry name" value="ATAD2-like"/>
</dbReference>
<dbReference type="GO" id="GO:0016887">
    <property type="term" value="F:ATP hydrolysis activity"/>
    <property type="evidence" value="ECO:0007669"/>
    <property type="project" value="InterPro"/>
</dbReference>
<reference evidence="9" key="1">
    <citation type="journal article" date="2013" name="Proc. Natl. Acad. Sci. U.S.A.">
        <title>Genome structure and metabolic features in the red seaweed Chondrus crispus shed light on evolution of the Archaeplastida.</title>
        <authorList>
            <person name="Collen J."/>
            <person name="Porcel B."/>
            <person name="Carre W."/>
            <person name="Ball S.G."/>
            <person name="Chaparro C."/>
            <person name="Tonon T."/>
            <person name="Barbeyron T."/>
            <person name="Michel G."/>
            <person name="Noel B."/>
            <person name="Valentin K."/>
            <person name="Elias M."/>
            <person name="Artiguenave F."/>
            <person name="Arun A."/>
            <person name="Aury J.M."/>
            <person name="Barbosa-Neto J.F."/>
            <person name="Bothwell J.H."/>
            <person name="Bouget F.Y."/>
            <person name="Brillet L."/>
            <person name="Cabello-Hurtado F."/>
            <person name="Capella-Gutierrez S."/>
            <person name="Charrier B."/>
            <person name="Cladiere L."/>
            <person name="Cock J.M."/>
            <person name="Coelho S.M."/>
            <person name="Colleoni C."/>
            <person name="Czjzek M."/>
            <person name="Da Silva C."/>
            <person name="Delage L."/>
            <person name="Denoeud F."/>
            <person name="Deschamps P."/>
            <person name="Dittami S.M."/>
            <person name="Gabaldon T."/>
            <person name="Gachon C.M."/>
            <person name="Groisillier A."/>
            <person name="Herve C."/>
            <person name="Jabbari K."/>
            <person name="Katinka M."/>
            <person name="Kloareg B."/>
            <person name="Kowalczyk N."/>
            <person name="Labadie K."/>
            <person name="Leblanc C."/>
            <person name="Lopez P.J."/>
            <person name="McLachlan D.H."/>
            <person name="Meslet-Cladiere L."/>
            <person name="Moustafa A."/>
            <person name="Nehr Z."/>
            <person name="Nyvall Collen P."/>
            <person name="Panaud O."/>
            <person name="Partensky F."/>
            <person name="Poulain J."/>
            <person name="Rensing S.A."/>
            <person name="Rousvoal S."/>
            <person name="Samson G."/>
            <person name="Symeonidi A."/>
            <person name="Weissenbach J."/>
            <person name="Zambounis A."/>
            <person name="Wincker P."/>
            <person name="Boyen C."/>
        </authorList>
    </citation>
    <scope>NUCLEOTIDE SEQUENCE [LARGE SCALE GENOMIC DNA]</scope>
    <source>
        <strain evidence="9">cv. Stackhouse</strain>
    </source>
</reference>
<gene>
    <name evidence="8" type="ORF">CHC_T00005162001</name>
</gene>
<organism evidence="8 9">
    <name type="scientific">Chondrus crispus</name>
    <name type="common">Carrageen Irish moss</name>
    <name type="synonym">Polymorpha crispa</name>
    <dbReference type="NCBI Taxonomy" id="2769"/>
    <lineage>
        <taxon>Eukaryota</taxon>
        <taxon>Rhodophyta</taxon>
        <taxon>Florideophyceae</taxon>
        <taxon>Rhodymeniophycidae</taxon>
        <taxon>Gigartinales</taxon>
        <taxon>Gigartinaceae</taxon>
        <taxon>Chondrus</taxon>
    </lineage>
</organism>
<keyword evidence="9" id="KW-1185">Reference proteome</keyword>
<feature type="compositionally biased region" description="Basic and acidic residues" evidence="6">
    <location>
        <begin position="855"/>
        <end position="888"/>
    </location>
</feature>
<dbReference type="GO" id="GO:0005634">
    <property type="term" value="C:nucleus"/>
    <property type="evidence" value="ECO:0007669"/>
    <property type="project" value="TreeGrafter"/>
</dbReference>
<dbReference type="PhylomeDB" id="R7QFA5"/>
<dbReference type="GO" id="GO:0045815">
    <property type="term" value="P:transcription initiation-coupled chromatin remodeling"/>
    <property type="evidence" value="ECO:0007669"/>
    <property type="project" value="TreeGrafter"/>
</dbReference>
<comment type="similarity">
    <text evidence="1">Belongs to the AAA ATPase family.</text>
</comment>
<dbReference type="PROSITE" id="PS00674">
    <property type="entry name" value="AAA"/>
    <property type="match status" value="1"/>
</dbReference>
<dbReference type="InterPro" id="IPR001487">
    <property type="entry name" value="Bromodomain"/>
</dbReference>
<feature type="region of interest" description="Disordered" evidence="6">
    <location>
        <begin position="852"/>
        <end position="888"/>
    </location>
</feature>
<dbReference type="InterPro" id="IPR003960">
    <property type="entry name" value="ATPase_AAA_CS"/>
</dbReference>
<dbReference type="RefSeq" id="XP_005717026.1">
    <property type="nucleotide sequence ID" value="XM_005716969.1"/>
</dbReference>
<dbReference type="PROSITE" id="PS50014">
    <property type="entry name" value="BROMODOMAIN_2"/>
    <property type="match status" value="1"/>
</dbReference>
<dbReference type="InterPro" id="IPR027417">
    <property type="entry name" value="P-loop_NTPase"/>
</dbReference>
<evidence type="ECO:0000256" key="4">
    <source>
        <dbReference type="ARBA" id="ARBA00023117"/>
    </source>
</evidence>
<dbReference type="EMBL" id="HG001818">
    <property type="protein sequence ID" value="CDF37207.1"/>
    <property type="molecule type" value="Genomic_DNA"/>
</dbReference>
<evidence type="ECO:0000313" key="9">
    <source>
        <dbReference type="Proteomes" id="UP000012073"/>
    </source>
</evidence>
<evidence type="ECO:0000256" key="6">
    <source>
        <dbReference type="SAM" id="MobiDB-lite"/>
    </source>
</evidence>
<keyword evidence="3" id="KW-0067">ATP-binding</keyword>
<feature type="compositionally biased region" description="Polar residues" evidence="6">
    <location>
        <begin position="72"/>
        <end position="83"/>
    </location>
</feature>
<dbReference type="Pfam" id="PF17862">
    <property type="entry name" value="AAA_lid_3"/>
    <property type="match status" value="1"/>
</dbReference>
<dbReference type="InterPro" id="IPR003959">
    <property type="entry name" value="ATPase_AAA_core"/>
</dbReference>
<dbReference type="InterPro" id="IPR041569">
    <property type="entry name" value="AAA_lid_3"/>
</dbReference>